<evidence type="ECO:0000313" key="7">
    <source>
        <dbReference type="Proteomes" id="UP001140453"/>
    </source>
</evidence>
<gene>
    <name evidence="6" type="ORF">N0V93_009033</name>
</gene>
<dbReference type="InterPro" id="IPR049517">
    <property type="entry name" value="ACX-like_C"/>
</dbReference>
<dbReference type="AlphaFoldDB" id="A0A9W9CSB6"/>
<name>A0A9W9CSB6_9PEZI</name>
<dbReference type="InterPro" id="IPR002821">
    <property type="entry name" value="Hydantoinase_A"/>
</dbReference>
<dbReference type="Proteomes" id="UP001140453">
    <property type="component" value="Unassembled WGS sequence"/>
</dbReference>
<dbReference type="PANTHER" id="PTHR11365">
    <property type="entry name" value="5-OXOPROLINASE RELATED"/>
    <property type="match status" value="1"/>
</dbReference>
<protein>
    <recommendedName>
        <fullName evidence="8">5-oxoprolinase</fullName>
    </recommendedName>
</protein>
<feature type="domain" description="Hydantoinase B/oxoprolinase" evidence="3">
    <location>
        <begin position="728"/>
        <end position="1131"/>
    </location>
</feature>
<accession>A0A9W9CSB6</accession>
<dbReference type="EMBL" id="JAPEVB010000006">
    <property type="protein sequence ID" value="KAJ4386140.1"/>
    <property type="molecule type" value="Genomic_DNA"/>
</dbReference>
<dbReference type="OrthoDB" id="3643at2759"/>
<evidence type="ECO:0000313" key="6">
    <source>
        <dbReference type="EMBL" id="KAJ4386140.1"/>
    </source>
</evidence>
<dbReference type="GO" id="GO:0005829">
    <property type="term" value="C:cytosol"/>
    <property type="evidence" value="ECO:0007669"/>
    <property type="project" value="TreeGrafter"/>
</dbReference>
<dbReference type="Pfam" id="PF19278">
    <property type="entry name" value="Hydant_A_C"/>
    <property type="match status" value="1"/>
</dbReference>
<sequence length="1164" mass="126320">MSEQTISVFDLAKSIKFAIDRGGTFTDVWASVPGRKDVVLKLLSVDPDNYDDAPSEGIRRVLELVSGQKISRHSPIPKDHINSIRMGTTVATNALLERKGRRHAFIVSQGFGDLIEIGHQSRPKLFELGIKKPELLYEQVVEVSERITVECFDEDITNSRPAPKESPGLFVKGITGDILRIIRPLNEEEVREKLVDLKAKGIDTLAVCLVHSYLYLNHEERVAEIAKDLGFNHVSISSEVGAKMVKMISRGSSASADAYLTPEIVQYINSFACGFEGGNLDGVSCDFMQSDGGLVSHKTFNGLRGILSGPAGGVVGHARTSYDGHSPIVGFDMGGTSTDVSRYGGSFEHVFETVTAGVSIQSPQLDINTVAAGGGSMLFWQNGMFKVGPESAGAHPGPASYRKGGPLTVTDANLFLGRLVPEYFPSIFGADENLPLDADIVAERFTLLANQINADTGQSMTPEEVAYGFVDVANEAMCRPIRALTEARGYETAQHNLATFRGAGGILSAYGMALAEVVQEAREPSSETVGKDALPRLEEKLSNLKNKASEGLLLQGIPKSSIVHEEYLNLRYHGTDTNFMIPRPGDNDWVSALEREHYRELSFTFPRSRKILVDDVRVRGVGKSEEITKDNDTLILELKELDFHIQVKSHEVLKEVYFANGGRQSTRVFRLDTIDPGSMILGPAIIIDNTQTIIVVPGAQAKVLTSHVVIDLKAETSNSADGGELVVDPIKLSIFGHRFMGIAEEMGRTLQKTSLSLNIKERLDFSCAIFSPDGELVANAPHVPVHLGSMSYAVKYQHQLHRGKLRLGDVLVSNHPESGGTHLPDITVISPVFDEDGKTICFYTASRGHHLNIGGYRGNSMPPDSVELWQEGAAIKSFFLIRDGHFDEEGITNILLEPGRFPGCSGSRSLGDNLSDLKAQVAANTKGSNLIKALINEYSRPVVHFCMKKIQENAEVAVREYLKSVYRRCGSKALKATDYMDNGSMMTVSISIDESGFAVLDFTGTSCEMLSNMNAPPAITYSALIYTLRLLIGSDIPLNQGCLAPTKVILPKNTFLNPSAKAAVCCGNTLTSQRLVDLLLKAFEAAAASQGCMNCFGFFGNCLEPGATEEDIEKADDSSGFGFGYGETICGLFKEDGLLSKGNIAYPRAAGSFHTFSAAQDASQ</sequence>
<organism evidence="6 7">
    <name type="scientific">Gnomoniopsis smithogilvyi</name>
    <dbReference type="NCBI Taxonomy" id="1191159"/>
    <lineage>
        <taxon>Eukaryota</taxon>
        <taxon>Fungi</taxon>
        <taxon>Dikarya</taxon>
        <taxon>Ascomycota</taxon>
        <taxon>Pezizomycotina</taxon>
        <taxon>Sordariomycetes</taxon>
        <taxon>Sordariomycetidae</taxon>
        <taxon>Diaporthales</taxon>
        <taxon>Gnomoniaceae</taxon>
        <taxon>Gnomoniopsis</taxon>
    </lineage>
</organism>
<dbReference type="InterPro" id="IPR008040">
    <property type="entry name" value="Hydant_A_N"/>
</dbReference>
<dbReference type="InterPro" id="IPR003692">
    <property type="entry name" value="Hydantoinase_B"/>
</dbReference>
<feature type="domain" description="Acetophenone carboxylase-like C-terminal" evidence="5">
    <location>
        <begin position="654"/>
        <end position="713"/>
    </location>
</feature>
<dbReference type="Pfam" id="PF02538">
    <property type="entry name" value="Hydantoinase_B"/>
    <property type="match status" value="1"/>
</dbReference>
<dbReference type="InterPro" id="IPR045079">
    <property type="entry name" value="Oxoprolinase-like"/>
</dbReference>
<evidence type="ECO:0000259" key="3">
    <source>
        <dbReference type="Pfam" id="PF02538"/>
    </source>
</evidence>
<evidence type="ECO:0000259" key="2">
    <source>
        <dbReference type="Pfam" id="PF01968"/>
    </source>
</evidence>
<comment type="similarity">
    <text evidence="1">Belongs to the oxoprolinase family.</text>
</comment>
<evidence type="ECO:0000259" key="4">
    <source>
        <dbReference type="Pfam" id="PF05378"/>
    </source>
</evidence>
<evidence type="ECO:0008006" key="8">
    <source>
        <dbReference type="Google" id="ProtNLM"/>
    </source>
</evidence>
<dbReference type="GO" id="GO:0017168">
    <property type="term" value="F:5-oxoprolinase (ATP-hydrolyzing) activity"/>
    <property type="evidence" value="ECO:0007669"/>
    <property type="project" value="TreeGrafter"/>
</dbReference>
<dbReference type="Pfam" id="PF05378">
    <property type="entry name" value="Hydant_A_N"/>
    <property type="match status" value="1"/>
</dbReference>
<dbReference type="Pfam" id="PF01968">
    <property type="entry name" value="Hydantoinase_A"/>
    <property type="match status" value="1"/>
</dbReference>
<dbReference type="GO" id="GO:0006749">
    <property type="term" value="P:glutathione metabolic process"/>
    <property type="evidence" value="ECO:0007669"/>
    <property type="project" value="TreeGrafter"/>
</dbReference>
<comment type="caution">
    <text evidence="6">The sequence shown here is derived from an EMBL/GenBank/DDBJ whole genome shotgun (WGS) entry which is preliminary data.</text>
</comment>
<dbReference type="PANTHER" id="PTHR11365:SF26">
    <property type="entry name" value="5-OXOPROLINASE"/>
    <property type="match status" value="1"/>
</dbReference>
<feature type="domain" description="Hydantoinase A/oxoprolinase" evidence="2">
    <location>
        <begin position="250"/>
        <end position="509"/>
    </location>
</feature>
<proteinExistence type="inferred from homology"/>
<feature type="domain" description="Hydantoinase/oxoprolinase N-terminal" evidence="4">
    <location>
        <begin position="16"/>
        <end position="229"/>
    </location>
</feature>
<keyword evidence="7" id="KW-1185">Reference proteome</keyword>
<evidence type="ECO:0000259" key="5">
    <source>
        <dbReference type="Pfam" id="PF19278"/>
    </source>
</evidence>
<evidence type="ECO:0000256" key="1">
    <source>
        <dbReference type="ARBA" id="ARBA00010403"/>
    </source>
</evidence>
<reference evidence="6" key="1">
    <citation type="submission" date="2022-10" db="EMBL/GenBank/DDBJ databases">
        <title>Tapping the CABI collections for fungal endophytes: first genome assemblies for Collariella, Neodidymelliopsis, Ascochyta clinopodiicola, Didymella pomorum, Didymosphaeria variabile, Neocosmospora piperis and Neocucurbitaria cava.</title>
        <authorList>
            <person name="Hill R."/>
        </authorList>
    </citation>
    <scope>NUCLEOTIDE SEQUENCE</scope>
    <source>
        <strain evidence="6">IMI 355082</strain>
    </source>
</reference>